<dbReference type="Pfam" id="PF13185">
    <property type="entry name" value="GAF_2"/>
    <property type="match status" value="1"/>
</dbReference>
<dbReference type="Gene3D" id="3.30.450.40">
    <property type="match status" value="2"/>
</dbReference>
<dbReference type="PROSITE" id="PS50112">
    <property type="entry name" value="PAS"/>
    <property type="match status" value="1"/>
</dbReference>
<dbReference type="Proteomes" id="UP000317982">
    <property type="component" value="Unassembled WGS sequence"/>
</dbReference>
<dbReference type="PROSITE" id="PS50113">
    <property type="entry name" value="PAC"/>
    <property type="match status" value="1"/>
</dbReference>
<dbReference type="PANTHER" id="PTHR43547:SF2">
    <property type="entry name" value="HYBRID SIGNAL TRANSDUCTION HISTIDINE KINASE C"/>
    <property type="match status" value="1"/>
</dbReference>
<dbReference type="InterPro" id="IPR003018">
    <property type="entry name" value="GAF"/>
</dbReference>
<keyword evidence="6" id="KW-0902">Two-component regulatory system</keyword>
<reference evidence="11 12" key="1">
    <citation type="submission" date="2019-07" db="EMBL/GenBank/DDBJ databases">
        <title>Cryptosporangium phraense sp. nov., isolated from plant litter.</title>
        <authorList>
            <person name="Suriyachadkun C."/>
        </authorList>
    </citation>
    <scope>NUCLEOTIDE SEQUENCE [LARGE SCALE GENOMIC DNA]</scope>
    <source>
        <strain evidence="11 12">A-T 5661</strain>
    </source>
</reference>
<evidence type="ECO:0000313" key="12">
    <source>
        <dbReference type="Proteomes" id="UP000317982"/>
    </source>
</evidence>
<feature type="domain" description="Histidine kinase" evidence="8">
    <location>
        <begin position="604"/>
        <end position="822"/>
    </location>
</feature>
<dbReference type="SMART" id="SM00387">
    <property type="entry name" value="HATPase_c"/>
    <property type="match status" value="1"/>
</dbReference>
<dbReference type="Pfam" id="PF02518">
    <property type="entry name" value="HATPase_c"/>
    <property type="match status" value="1"/>
</dbReference>
<sequence>MSYPQWELHACNAGRVKRQIDLICVFLSRVRLGERTHPGKKGRSIAEREHPLPQFAGISSPSSVPTVGNRLTATAVYQIWQTGILCPYRQHGGCGVDRPTSGYWPSGETALAAPDRIAAVERAAASASRCLADQLARLVAEACGAPNALISLVGVQRQAVLGSFGAGRTGAGPAQIAAERSLCEAVVAAGIPIIVGDATQDRRFAETAAVRKHGLGSYVGFPIRDADEMVVGVLAIGDHLPREWSARQLTVIDDAAQLFTAGLAGEIDRHSRTTAAAPETIPDTIEEIDELTDGLGELHAFTGALLTSLQTGVAACDRDGNLIVFNQAMRQMLGHTDDDSALQPDDWPSAMHLYHPDRRPFAADDVPLRRALRGERLRDVDVLVLAPGRRPRVLSVNGQPIVDAAGDRVGAVITAEDITHRRRAEQLQACELAAAQALVDTPSLPVAAGNALAAIGECLHWPHAELWLADELSGSLTATARWDQPGRAPIPRLPDSVVDTDAGLVHTVWKTGAPLWVADIASGPLADPMAAGCGLHAALAVPVRSGERTTGVLTFFSAHAEEPESSLISVLIGIAAQIGQHLERRRAESYAARLARSEEEYIALVGHELRTPLTSISAYTELLKESEEDETIGSVRPLLDVVERNTRLLLNIVENLLDLAALDSGHTMLELVPTDLATIVREAIEAYRPMADEQGVTLRSDLPTEAPLVADPERLRQAVDHLVDNAVRYSPDGGQVDVGLDLGGGALALSVADSGIGIPVSELELVTRRLRRGTRSTERKIRGTGLGLAIATTVLARHGGTLTLQSQGEQGTTATARLPLRPPPAATPE</sequence>
<proteinExistence type="predicted"/>
<evidence type="ECO:0000256" key="1">
    <source>
        <dbReference type="ARBA" id="ARBA00000085"/>
    </source>
</evidence>
<evidence type="ECO:0000313" key="11">
    <source>
        <dbReference type="EMBL" id="TQS46454.1"/>
    </source>
</evidence>
<dbReference type="InParanoid" id="A0A545AYT7"/>
<dbReference type="SMART" id="SM00388">
    <property type="entry name" value="HisKA"/>
    <property type="match status" value="1"/>
</dbReference>
<evidence type="ECO:0000256" key="3">
    <source>
        <dbReference type="ARBA" id="ARBA00012438"/>
    </source>
</evidence>
<feature type="domain" description="PAS" evidence="9">
    <location>
        <begin position="305"/>
        <end position="375"/>
    </location>
</feature>
<comment type="caution">
    <text evidence="11">The sequence shown here is derived from an EMBL/GenBank/DDBJ whole genome shotgun (WGS) entry which is preliminary data.</text>
</comment>
<name>A0A545AYT7_9ACTN</name>
<organism evidence="11 12">
    <name type="scientific">Cryptosporangium phraense</name>
    <dbReference type="NCBI Taxonomy" id="2593070"/>
    <lineage>
        <taxon>Bacteria</taxon>
        <taxon>Bacillati</taxon>
        <taxon>Actinomycetota</taxon>
        <taxon>Actinomycetes</taxon>
        <taxon>Cryptosporangiales</taxon>
        <taxon>Cryptosporangiaceae</taxon>
        <taxon>Cryptosporangium</taxon>
    </lineage>
</organism>
<dbReference type="InterPro" id="IPR000700">
    <property type="entry name" value="PAS-assoc_C"/>
</dbReference>
<dbReference type="Gene3D" id="3.30.450.20">
    <property type="entry name" value="PAS domain"/>
    <property type="match status" value="1"/>
</dbReference>
<dbReference type="NCBIfam" id="TIGR00229">
    <property type="entry name" value="sensory_box"/>
    <property type="match status" value="1"/>
</dbReference>
<dbReference type="InterPro" id="IPR004358">
    <property type="entry name" value="Sig_transdc_His_kin-like_C"/>
</dbReference>
<dbReference type="SUPFAM" id="SSF55785">
    <property type="entry name" value="PYP-like sensor domain (PAS domain)"/>
    <property type="match status" value="1"/>
</dbReference>
<dbReference type="Gene3D" id="3.30.565.10">
    <property type="entry name" value="Histidine kinase-like ATPase, C-terminal domain"/>
    <property type="match status" value="1"/>
</dbReference>
<dbReference type="InterPro" id="IPR013656">
    <property type="entry name" value="PAS_4"/>
</dbReference>
<evidence type="ECO:0000259" key="8">
    <source>
        <dbReference type="PROSITE" id="PS50109"/>
    </source>
</evidence>
<keyword evidence="5" id="KW-0418">Kinase</keyword>
<accession>A0A545AYT7</accession>
<evidence type="ECO:0000256" key="5">
    <source>
        <dbReference type="ARBA" id="ARBA00022777"/>
    </source>
</evidence>
<dbReference type="EMBL" id="VIRS01000002">
    <property type="protein sequence ID" value="TQS46454.1"/>
    <property type="molecule type" value="Genomic_DNA"/>
</dbReference>
<feature type="compositionally biased region" description="Pro residues" evidence="7">
    <location>
        <begin position="820"/>
        <end position="829"/>
    </location>
</feature>
<feature type="domain" description="PAC" evidence="10">
    <location>
        <begin position="378"/>
        <end position="430"/>
    </location>
</feature>
<gene>
    <name evidence="11" type="ORF">FL583_03440</name>
</gene>
<dbReference type="InterPro" id="IPR003594">
    <property type="entry name" value="HATPase_dom"/>
</dbReference>
<evidence type="ECO:0000259" key="10">
    <source>
        <dbReference type="PROSITE" id="PS50113"/>
    </source>
</evidence>
<dbReference type="Pfam" id="PF01590">
    <property type="entry name" value="GAF"/>
    <property type="match status" value="1"/>
</dbReference>
<dbReference type="InterPro" id="IPR035965">
    <property type="entry name" value="PAS-like_dom_sf"/>
</dbReference>
<dbReference type="SUPFAM" id="SSF47384">
    <property type="entry name" value="Homodimeric domain of signal transducing histidine kinase"/>
    <property type="match status" value="1"/>
</dbReference>
<feature type="region of interest" description="Disordered" evidence="7">
    <location>
        <begin position="805"/>
        <end position="829"/>
    </location>
</feature>
<dbReference type="PANTHER" id="PTHR43547">
    <property type="entry name" value="TWO-COMPONENT HISTIDINE KINASE"/>
    <property type="match status" value="1"/>
</dbReference>
<keyword evidence="12" id="KW-1185">Reference proteome</keyword>
<dbReference type="CDD" id="cd00130">
    <property type="entry name" value="PAS"/>
    <property type="match status" value="1"/>
</dbReference>
<dbReference type="PROSITE" id="PS50109">
    <property type="entry name" value="HIS_KIN"/>
    <property type="match status" value="1"/>
</dbReference>
<evidence type="ECO:0000256" key="6">
    <source>
        <dbReference type="ARBA" id="ARBA00023012"/>
    </source>
</evidence>
<dbReference type="InterPro" id="IPR003661">
    <property type="entry name" value="HisK_dim/P_dom"/>
</dbReference>
<dbReference type="InterPro" id="IPR000014">
    <property type="entry name" value="PAS"/>
</dbReference>
<dbReference type="GO" id="GO:0005886">
    <property type="term" value="C:plasma membrane"/>
    <property type="evidence" value="ECO:0007669"/>
    <property type="project" value="UniProtKB-SubCell"/>
</dbReference>
<evidence type="ECO:0000259" key="9">
    <source>
        <dbReference type="PROSITE" id="PS50112"/>
    </source>
</evidence>
<dbReference type="OrthoDB" id="3273043at2"/>
<keyword evidence="5" id="KW-0808">Transferase</keyword>
<dbReference type="PRINTS" id="PR00344">
    <property type="entry name" value="BCTRLSENSOR"/>
</dbReference>
<dbReference type="InterPro" id="IPR029016">
    <property type="entry name" value="GAF-like_dom_sf"/>
</dbReference>
<dbReference type="EC" id="2.7.13.3" evidence="3"/>
<comment type="catalytic activity">
    <reaction evidence="1">
        <text>ATP + protein L-histidine = ADP + protein N-phospho-L-histidine.</text>
        <dbReference type="EC" id="2.7.13.3"/>
    </reaction>
</comment>
<evidence type="ECO:0000256" key="4">
    <source>
        <dbReference type="ARBA" id="ARBA00022553"/>
    </source>
</evidence>
<evidence type="ECO:0000256" key="7">
    <source>
        <dbReference type="SAM" id="MobiDB-lite"/>
    </source>
</evidence>
<dbReference type="CDD" id="cd00075">
    <property type="entry name" value="HATPase"/>
    <property type="match status" value="1"/>
</dbReference>
<evidence type="ECO:0000256" key="2">
    <source>
        <dbReference type="ARBA" id="ARBA00004236"/>
    </source>
</evidence>
<dbReference type="InterPro" id="IPR036890">
    <property type="entry name" value="HATPase_C_sf"/>
</dbReference>
<dbReference type="SUPFAM" id="SSF55781">
    <property type="entry name" value="GAF domain-like"/>
    <property type="match status" value="2"/>
</dbReference>
<dbReference type="SMART" id="SM00091">
    <property type="entry name" value="PAS"/>
    <property type="match status" value="1"/>
</dbReference>
<comment type="subcellular location">
    <subcellularLocation>
        <location evidence="2">Cell membrane</location>
    </subcellularLocation>
</comment>
<dbReference type="Pfam" id="PF00512">
    <property type="entry name" value="HisKA"/>
    <property type="match status" value="1"/>
</dbReference>
<dbReference type="Pfam" id="PF08448">
    <property type="entry name" value="PAS_4"/>
    <property type="match status" value="1"/>
</dbReference>
<dbReference type="InterPro" id="IPR005467">
    <property type="entry name" value="His_kinase_dom"/>
</dbReference>
<dbReference type="InterPro" id="IPR036097">
    <property type="entry name" value="HisK_dim/P_sf"/>
</dbReference>
<protein>
    <recommendedName>
        <fullName evidence="3">histidine kinase</fullName>
        <ecNumber evidence="3">2.7.13.3</ecNumber>
    </recommendedName>
</protein>
<dbReference type="AlphaFoldDB" id="A0A545AYT7"/>
<dbReference type="CDD" id="cd00082">
    <property type="entry name" value="HisKA"/>
    <property type="match status" value="1"/>
</dbReference>
<keyword evidence="4" id="KW-0597">Phosphoprotein</keyword>
<dbReference type="GO" id="GO:0000155">
    <property type="term" value="F:phosphorelay sensor kinase activity"/>
    <property type="evidence" value="ECO:0007669"/>
    <property type="project" value="InterPro"/>
</dbReference>
<dbReference type="Gene3D" id="1.10.287.130">
    <property type="match status" value="1"/>
</dbReference>
<dbReference type="SUPFAM" id="SSF55874">
    <property type="entry name" value="ATPase domain of HSP90 chaperone/DNA topoisomerase II/histidine kinase"/>
    <property type="match status" value="1"/>
</dbReference>
<dbReference type="SMART" id="SM00065">
    <property type="entry name" value="GAF"/>
    <property type="match status" value="2"/>
</dbReference>